<dbReference type="EMBL" id="GEFH01002909">
    <property type="protein sequence ID" value="JAP65672.1"/>
    <property type="molecule type" value="mRNA"/>
</dbReference>
<sequence>GPAGMDGQDDEYYASYDSYRMAPQCKLLETIYEHPKLSTNGRKQFTSVRKYKRFIDFTAGPTATKKWKRSQKARKLASTRLVHAFQASDPCDDPQHSLRPMRNVRARMPPLYESRSFSQGCSEPRTRPQGVFKAAVAASGRVCETGDGSARHEWHEPRVVSVCTGNLELPETFVVSSTDLIVEEAATVELPPDCRNKEETLGIDFNTEYGVHECDKVTSGGSTGTSWCYALPCSETKEDQAAFCYSSDDSSQLTDCRNSGLCEKSSVELFDKTVPSENFYTVCERRPLHAWAACQEDNVSNSLMELAAVVETRHCLCESVVRSSGACVHQNGKSYLLNQAVEASSSNNVP</sequence>
<evidence type="ECO:0000313" key="1">
    <source>
        <dbReference type="EMBL" id="JAP65672.1"/>
    </source>
</evidence>
<reference evidence="1" key="1">
    <citation type="journal article" date="2017" name="Ticks Tick Borne Dis.">
        <title>An insight into the sialome of Hyalomma excavatum.</title>
        <authorList>
            <person name="Ribeiro J.M."/>
            <person name="Slovak M."/>
            <person name="Francischetti I.M."/>
        </authorList>
    </citation>
    <scope>NUCLEOTIDE SEQUENCE</scope>
    <source>
        <strain evidence="1">Samish</strain>
        <tissue evidence="1">Salivary glands</tissue>
    </source>
</reference>
<organism evidence="1">
    <name type="scientific">Hyalomma excavatum</name>
    <dbReference type="NCBI Taxonomy" id="257692"/>
    <lineage>
        <taxon>Eukaryota</taxon>
        <taxon>Metazoa</taxon>
        <taxon>Ecdysozoa</taxon>
        <taxon>Arthropoda</taxon>
        <taxon>Chelicerata</taxon>
        <taxon>Arachnida</taxon>
        <taxon>Acari</taxon>
        <taxon>Parasitiformes</taxon>
        <taxon>Ixodida</taxon>
        <taxon>Ixodoidea</taxon>
        <taxon>Ixodidae</taxon>
        <taxon>Hyalomminae</taxon>
        <taxon>Hyalomma</taxon>
    </lineage>
</organism>
<dbReference type="AlphaFoldDB" id="A0A131XH15"/>
<name>A0A131XH15_9ACAR</name>
<proteinExistence type="evidence at transcript level"/>
<accession>A0A131XH15</accession>
<feature type="non-terminal residue" evidence="1">
    <location>
        <position position="1"/>
    </location>
</feature>
<protein>
    <submittedName>
        <fullName evidence="1">Uncharacterized protein</fullName>
    </submittedName>
</protein>